<reference evidence="2" key="2">
    <citation type="submission" date="2020-05" db="UniProtKB">
        <authorList>
            <consortium name="EnsemblMetazoa"/>
        </authorList>
    </citation>
    <scope>IDENTIFICATION</scope>
    <source>
        <strain evidence="2">IAEA</strain>
    </source>
</reference>
<keyword evidence="3" id="KW-1185">Reference proteome</keyword>
<feature type="region of interest" description="Disordered" evidence="1">
    <location>
        <begin position="26"/>
        <end position="67"/>
    </location>
</feature>
<dbReference type="AlphaFoldDB" id="A0A1B0AB99"/>
<organism evidence="2 3">
    <name type="scientific">Glossina pallidipes</name>
    <name type="common">Tsetse fly</name>
    <dbReference type="NCBI Taxonomy" id="7398"/>
    <lineage>
        <taxon>Eukaryota</taxon>
        <taxon>Metazoa</taxon>
        <taxon>Ecdysozoa</taxon>
        <taxon>Arthropoda</taxon>
        <taxon>Hexapoda</taxon>
        <taxon>Insecta</taxon>
        <taxon>Pterygota</taxon>
        <taxon>Neoptera</taxon>
        <taxon>Endopterygota</taxon>
        <taxon>Diptera</taxon>
        <taxon>Brachycera</taxon>
        <taxon>Muscomorpha</taxon>
        <taxon>Hippoboscoidea</taxon>
        <taxon>Glossinidae</taxon>
        <taxon>Glossina</taxon>
    </lineage>
</organism>
<evidence type="ECO:0000313" key="3">
    <source>
        <dbReference type="Proteomes" id="UP000092445"/>
    </source>
</evidence>
<dbReference type="VEuPathDB" id="VectorBase:GPAI040052"/>
<evidence type="ECO:0000313" key="2">
    <source>
        <dbReference type="EnsemblMetazoa" id="GPAI040052-PA"/>
    </source>
</evidence>
<sequence length="176" mass="19961">MASVSSVEVSDENFVKMKPSLRQAMLARRNKREQEKEADGMGKKRKGVKGCDEELGDSSTSSVATITSRKPTKKSVIKIAQTSKDSLKCNYINRFKEVSGRLYEQIFKFIDASNSEVKPLLTIANDYEKILIELIQENARLSGRISWNPTLGDNLEDKHQLLNEESNDNIKYDKLE</sequence>
<evidence type="ECO:0000256" key="1">
    <source>
        <dbReference type="SAM" id="MobiDB-lite"/>
    </source>
</evidence>
<dbReference type="EnsemblMetazoa" id="GPAI040052-RA">
    <property type="protein sequence ID" value="GPAI040052-PA"/>
    <property type="gene ID" value="GPAI040052"/>
</dbReference>
<dbReference type="Proteomes" id="UP000092445">
    <property type="component" value="Unassembled WGS sequence"/>
</dbReference>
<accession>A0A1B0AB99</accession>
<feature type="compositionally biased region" description="Basic and acidic residues" evidence="1">
    <location>
        <begin position="32"/>
        <end position="42"/>
    </location>
</feature>
<feature type="compositionally biased region" description="Polar residues" evidence="1">
    <location>
        <begin position="57"/>
        <end position="67"/>
    </location>
</feature>
<name>A0A1B0AB99_GLOPL</name>
<reference evidence="3" key="1">
    <citation type="submission" date="2014-03" db="EMBL/GenBank/DDBJ databases">
        <authorList>
            <person name="Aksoy S."/>
            <person name="Warren W."/>
            <person name="Wilson R.K."/>
        </authorList>
    </citation>
    <scope>NUCLEOTIDE SEQUENCE [LARGE SCALE GENOMIC DNA]</scope>
    <source>
        <strain evidence="3">IAEA</strain>
    </source>
</reference>
<proteinExistence type="predicted"/>
<protein>
    <submittedName>
        <fullName evidence="2">Uncharacterized protein</fullName>
    </submittedName>
</protein>